<dbReference type="Proteomes" id="UP000287388">
    <property type="component" value="Chromosome"/>
</dbReference>
<feature type="transmembrane region" description="Helical" evidence="1">
    <location>
        <begin position="64"/>
        <end position="85"/>
    </location>
</feature>
<dbReference type="EMBL" id="CP035093">
    <property type="protein sequence ID" value="QAT13019.1"/>
    <property type="molecule type" value="Genomic_DNA"/>
</dbReference>
<organism evidence="2 4">
    <name type="scientific">Brevundimonas diminuta</name>
    <name type="common">Pseudomonas diminuta</name>
    <dbReference type="NCBI Taxonomy" id="293"/>
    <lineage>
        <taxon>Bacteria</taxon>
        <taxon>Pseudomonadati</taxon>
        <taxon>Pseudomonadota</taxon>
        <taxon>Alphaproteobacteria</taxon>
        <taxon>Caulobacterales</taxon>
        <taxon>Caulobacteraceae</taxon>
        <taxon>Brevundimonas</taxon>
    </lineage>
</organism>
<dbReference type="KEGG" id="bdm:EQG53_00855"/>
<protein>
    <submittedName>
        <fullName evidence="2">Uncharacterized protein</fullName>
    </submittedName>
</protein>
<keyword evidence="1" id="KW-0472">Membrane</keyword>
<name>A0A410NSX9_BREDI</name>
<evidence type="ECO:0000256" key="1">
    <source>
        <dbReference type="SAM" id="Phobius"/>
    </source>
</evidence>
<evidence type="ECO:0000313" key="4">
    <source>
        <dbReference type="Proteomes" id="UP000287388"/>
    </source>
</evidence>
<keyword evidence="5" id="KW-1185">Reference proteome</keyword>
<keyword evidence="1" id="KW-0812">Transmembrane</keyword>
<evidence type="ECO:0000313" key="5">
    <source>
        <dbReference type="Proteomes" id="UP000596117"/>
    </source>
</evidence>
<reference evidence="2 4" key="1">
    <citation type="submission" date="2019-01" db="EMBL/GenBank/DDBJ databases">
        <title>Brevundimonas diminuta Genome sequencing and assembly.</title>
        <authorList>
            <person name="Chen H."/>
        </authorList>
    </citation>
    <scope>NUCLEOTIDE SEQUENCE [LARGE SCALE GENOMIC DNA]</scope>
    <source>
        <strain evidence="2">ATCC</strain>
        <strain evidence="4">ATCC(B) 19146</strain>
    </source>
</reference>
<sequence length="135" mass="14048">MTEQTGSALRIDRAAINRRIERLEVSADMKAILASLVDTTIVVGGKLIDLGARVLAFVFELAKAYPGVAFGVVAALVLSYLISSIPVVGPVLSPVLTPILLIVGVSLGALDDLTDGGMRHRLQGLGDQLRASGVA</sequence>
<dbReference type="EMBL" id="CP066026">
    <property type="protein sequence ID" value="QQB89635.1"/>
    <property type="molecule type" value="Genomic_DNA"/>
</dbReference>
<keyword evidence="1" id="KW-1133">Transmembrane helix</keyword>
<dbReference type="Proteomes" id="UP000596117">
    <property type="component" value="Chromosome"/>
</dbReference>
<feature type="transmembrane region" description="Helical" evidence="1">
    <location>
        <begin position="91"/>
        <end position="110"/>
    </location>
</feature>
<dbReference type="RefSeq" id="WP_128718801.1">
    <property type="nucleotide sequence ID" value="NZ_BJNC01000020.1"/>
</dbReference>
<proteinExistence type="predicted"/>
<reference evidence="3 5" key="2">
    <citation type="submission" date="2020-12" db="EMBL/GenBank/DDBJ databases">
        <title>FDA dAtabase for Regulatory Grade micrObial Sequences (FDA-ARGOS): Supporting development and validation of Infectious Disease Dx tests.</title>
        <authorList>
            <person name="Kerrigan L."/>
            <person name="Long C."/>
            <person name="Tallon L."/>
            <person name="Sadzewicz L."/>
            <person name="Zhao X."/>
            <person name="Boylan J."/>
            <person name="Ott S."/>
            <person name="Bowen H."/>
            <person name="Vavikolanu K."/>
            <person name="Mehta A."/>
            <person name="Aluvathingal J."/>
            <person name="Nadendla S."/>
            <person name="Yan Y."/>
            <person name="Sichtig H."/>
        </authorList>
    </citation>
    <scope>NUCLEOTIDE SEQUENCE [LARGE SCALE GENOMIC DNA]</scope>
    <source>
        <strain evidence="3 5">FDAARGOS_1026</strain>
    </source>
</reference>
<evidence type="ECO:0000313" key="2">
    <source>
        <dbReference type="EMBL" id="QAT13019.1"/>
    </source>
</evidence>
<evidence type="ECO:0000313" key="3">
    <source>
        <dbReference type="EMBL" id="QQB89635.1"/>
    </source>
</evidence>
<accession>A0A410NSX9</accession>
<gene>
    <name evidence="2" type="ORF">EQG53_00855</name>
    <name evidence="3" type="ORF">I6H83_04110</name>
</gene>
<dbReference type="AlphaFoldDB" id="A0A410NSX9"/>